<keyword evidence="2 5" id="KW-0489">Methyltransferase</keyword>
<gene>
    <name evidence="8" type="ORF">CTEN210_02887</name>
</gene>
<dbReference type="GO" id="GO:0005634">
    <property type="term" value="C:nucleus"/>
    <property type="evidence" value="ECO:0007669"/>
    <property type="project" value="TreeGrafter"/>
</dbReference>
<dbReference type="PANTHER" id="PTHR10629:SF52">
    <property type="entry name" value="DNA (CYTOSINE-5)-METHYLTRANSFERASE 1"/>
    <property type="match status" value="1"/>
</dbReference>
<feature type="compositionally biased region" description="Polar residues" evidence="7">
    <location>
        <begin position="56"/>
        <end position="78"/>
    </location>
</feature>
<feature type="active site" evidence="5">
    <location>
        <position position="468"/>
    </location>
</feature>
<dbReference type="Gene3D" id="3.90.120.10">
    <property type="entry name" value="DNA Methylase, subunit A, domain 2"/>
    <property type="match status" value="1"/>
</dbReference>
<evidence type="ECO:0000256" key="4">
    <source>
        <dbReference type="ARBA" id="ARBA00022691"/>
    </source>
</evidence>
<feature type="compositionally biased region" description="Acidic residues" evidence="7">
    <location>
        <begin position="37"/>
        <end position="47"/>
    </location>
</feature>
<dbReference type="EC" id="2.1.1.37" evidence="1"/>
<sequence length="709" mass="80285">MNPENDGESDFENVFDEPSQKEEISLFQHLTQSQAICDDDSDDDGDDSKEVEKASDQNNYNLLNTNGAQKSLPNSRTPQVDGIDRQPKSASRSLSEKKRQKISNNCKNQVTLTQGDYFSKVDPSLTRKNKFSRFKDTDDTKHLVVNGTLKLFKVNEAFKIKGKEGCVFVIRSFHSKLEEGHKKAKGLLFRKRNSTFIGNIKYASPFDKYVDEFNLNCDQYVKYEEEQSFSLRKLGVRLVDFDAEHESNNKILYNDYAPPKDVFGADSHGFTFSYRHLHKDEVQKNSAVEEYSGGIDWDRVDFENEIDALVAKTPRKSQNSFEPTDTLQRIINQVQTQFEPSFQGAGVVNELHKLRDLLKIKDEEIDSLKNEIQSYKSSKADNEPKIKVLDVFGSGGGMSCGLIKNGFFDVTYAVENNHRAAATFRRNHPDTFLFEEDVYLFLEKVKASEDGPYKDVLNSDHLHFSPPCQAFSRANPGGSNDAINAALTLFCIDMIKYFYENGSMKSISMENVTGLLRPEKGIDNYMKCVMSSLFAMGMDVKLMVMESQMYGDPQKRSRVFITAWKPELKPMRFPQETHGMHGIPVVKTSDVLEPFSRVAPTKGNGLVSIPSSDGSYQIVENHCIEGTELTADQKEIQADKPAHTIKRSNNIRHYEHPRRCTIRELATLMGFPYDFNLSGSRTDQINVLGNAVPVGMSTAFGLEVKEIHK</sequence>
<evidence type="ECO:0000256" key="6">
    <source>
        <dbReference type="SAM" id="Coils"/>
    </source>
</evidence>
<evidence type="ECO:0000256" key="5">
    <source>
        <dbReference type="PROSITE-ProRule" id="PRU01016"/>
    </source>
</evidence>
<feature type="compositionally biased region" description="Acidic residues" evidence="7">
    <location>
        <begin position="1"/>
        <end position="15"/>
    </location>
</feature>
<dbReference type="SUPFAM" id="SSF53335">
    <property type="entry name" value="S-adenosyl-L-methionine-dependent methyltransferases"/>
    <property type="match status" value="1"/>
</dbReference>
<dbReference type="PROSITE" id="PS51679">
    <property type="entry name" value="SAM_MT_C5"/>
    <property type="match status" value="1"/>
</dbReference>
<protein>
    <recommendedName>
        <fullName evidence="1">DNA (cytosine-5-)-methyltransferase</fullName>
        <ecNumber evidence="1">2.1.1.37</ecNumber>
    </recommendedName>
</protein>
<dbReference type="Pfam" id="PF00145">
    <property type="entry name" value="DNA_methylase"/>
    <property type="match status" value="1"/>
</dbReference>
<comment type="similarity">
    <text evidence="5">Belongs to the class I-like SAM-binding methyltransferase superfamily. C5-methyltransferase family.</text>
</comment>
<proteinExistence type="inferred from homology"/>
<comment type="caution">
    <text evidence="8">The sequence shown here is derived from an EMBL/GenBank/DDBJ whole genome shotgun (WGS) entry which is preliminary data.</text>
</comment>
<organism evidence="8 9">
    <name type="scientific">Chaetoceros tenuissimus</name>
    <dbReference type="NCBI Taxonomy" id="426638"/>
    <lineage>
        <taxon>Eukaryota</taxon>
        <taxon>Sar</taxon>
        <taxon>Stramenopiles</taxon>
        <taxon>Ochrophyta</taxon>
        <taxon>Bacillariophyta</taxon>
        <taxon>Coscinodiscophyceae</taxon>
        <taxon>Chaetocerotophycidae</taxon>
        <taxon>Chaetocerotales</taxon>
        <taxon>Chaetocerotaceae</taxon>
        <taxon>Chaetoceros</taxon>
    </lineage>
</organism>
<dbReference type="GO" id="GO:0044027">
    <property type="term" value="P:negative regulation of gene expression via chromosomal CpG island methylation"/>
    <property type="evidence" value="ECO:0007669"/>
    <property type="project" value="TreeGrafter"/>
</dbReference>
<dbReference type="PANTHER" id="PTHR10629">
    <property type="entry name" value="CYTOSINE-SPECIFIC METHYLTRANSFERASE"/>
    <property type="match status" value="1"/>
</dbReference>
<evidence type="ECO:0000256" key="3">
    <source>
        <dbReference type="ARBA" id="ARBA00022679"/>
    </source>
</evidence>
<evidence type="ECO:0000256" key="1">
    <source>
        <dbReference type="ARBA" id="ARBA00011975"/>
    </source>
</evidence>
<keyword evidence="3 5" id="KW-0808">Transferase</keyword>
<dbReference type="AlphaFoldDB" id="A0AAD3H185"/>
<dbReference type="PRINTS" id="PR00105">
    <property type="entry name" value="C5METTRFRASE"/>
</dbReference>
<dbReference type="InterPro" id="IPR001525">
    <property type="entry name" value="C5_MeTfrase"/>
</dbReference>
<dbReference type="GO" id="GO:0032259">
    <property type="term" value="P:methylation"/>
    <property type="evidence" value="ECO:0007669"/>
    <property type="project" value="UniProtKB-KW"/>
</dbReference>
<dbReference type="Proteomes" id="UP001054902">
    <property type="component" value="Unassembled WGS sequence"/>
</dbReference>
<evidence type="ECO:0000313" key="8">
    <source>
        <dbReference type="EMBL" id="GFH46413.1"/>
    </source>
</evidence>
<dbReference type="GO" id="GO:0003886">
    <property type="term" value="F:DNA (cytosine-5-)-methyltransferase activity"/>
    <property type="evidence" value="ECO:0007669"/>
    <property type="project" value="UniProtKB-EC"/>
</dbReference>
<evidence type="ECO:0000256" key="7">
    <source>
        <dbReference type="SAM" id="MobiDB-lite"/>
    </source>
</evidence>
<keyword evidence="4 5" id="KW-0949">S-adenosyl-L-methionine</keyword>
<reference evidence="8 9" key="1">
    <citation type="journal article" date="2021" name="Sci. Rep.">
        <title>The genome of the diatom Chaetoceros tenuissimus carries an ancient integrated fragment of an extant virus.</title>
        <authorList>
            <person name="Hongo Y."/>
            <person name="Kimura K."/>
            <person name="Takaki Y."/>
            <person name="Yoshida Y."/>
            <person name="Baba S."/>
            <person name="Kobayashi G."/>
            <person name="Nagasaki K."/>
            <person name="Hano T."/>
            <person name="Tomaru Y."/>
        </authorList>
    </citation>
    <scope>NUCLEOTIDE SEQUENCE [LARGE SCALE GENOMIC DNA]</scope>
    <source>
        <strain evidence="8 9">NIES-3715</strain>
    </source>
</reference>
<keyword evidence="9" id="KW-1185">Reference proteome</keyword>
<feature type="region of interest" description="Disordered" evidence="7">
    <location>
        <begin position="1"/>
        <end position="105"/>
    </location>
</feature>
<dbReference type="GO" id="GO:0003677">
    <property type="term" value="F:DNA binding"/>
    <property type="evidence" value="ECO:0007669"/>
    <property type="project" value="TreeGrafter"/>
</dbReference>
<accession>A0AAD3H185</accession>
<dbReference type="InterPro" id="IPR050390">
    <property type="entry name" value="C5-Methyltransferase"/>
</dbReference>
<dbReference type="InterPro" id="IPR029063">
    <property type="entry name" value="SAM-dependent_MTases_sf"/>
</dbReference>
<dbReference type="EMBL" id="BLLK01000022">
    <property type="protein sequence ID" value="GFH46413.1"/>
    <property type="molecule type" value="Genomic_DNA"/>
</dbReference>
<name>A0AAD3H185_9STRA</name>
<evidence type="ECO:0000313" key="9">
    <source>
        <dbReference type="Proteomes" id="UP001054902"/>
    </source>
</evidence>
<dbReference type="Gene3D" id="3.40.50.150">
    <property type="entry name" value="Vaccinia Virus protein VP39"/>
    <property type="match status" value="1"/>
</dbReference>
<feature type="coiled-coil region" evidence="6">
    <location>
        <begin position="351"/>
        <end position="378"/>
    </location>
</feature>
<evidence type="ECO:0000256" key="2">
    <source>
        <dbReference type="ARBA" id="ARBA00022603"/>
    </source>
</evidence>
<keyword evidence="6" id="KW-0175">Coiled coil</keyword>